<evidence type="ECO:0000256" key="2">
    <source>
        <dbReference type="ARBA" id="ARBA00022729"/>
    </source>
</evidence>
<dbReference type="EMBL" id="JADMLG010000017">
    <property type="protein sequence ID" value="MBH0780727.1"/>
    <property type="molecule type" value="Genomic_DNA"/>
</dbReference>
<protein>
    <submittedName>
        <fullName evidence="5">ABC transporter substrate-binding protein</fullName>
    </submittedName>
</protein>
<dbReference type="Pfam" id="PF13458">
    <property type="entry name" value="Peripla_BP_6"/>
    <property type="match status" value="1"/>
</dbReference>
<sequence>MTEVRPTAPDVAYGRWSPRRRKHVRPQRIVVALMAIALLVAGCGRDSGSTGTEETGGGGSTPAASGNFGDLTGVCKPGNAKSASAQGVTGSEIEVGLVSDIGFTKNPDFVDAAKVFTSWCNAAGGINGRKIVTNLRDTKLTEVRQRMLESCREDFFLVGGGAALDGLGVKDRLGCLLPEFPAQVAQTANTGSDLQLSYGSSAAEGVNPYSGFQDWLINEAYPGSKGSVGMITGDSPITKVMGDKMTESLTAAGATISYSDLYPIAGVSDWTPYAQAIKAKGVKGLIYFGDFRYLAKLEDTLTSMNYKLDWIDANANSYNQTFLDGAKSSLGTQNNVLDMSGTAPLDAANVPAIKQLKDLFGQYAPGSPITFQVLRAFQSWLLFAKSATSCGDDLTRACVYNAAKKETAWTGGGLQAPLDLSRPQSEQTRCFNVQQATPAGWQTTNFTPNTNGIFRCGFTAYKYTQDFGKATTLADVGKSIDDLK</sequence>
<dbReference type="AlphaFoldDB" id="A0A931N6G4"/>
<comment type="similarity">
    <text evidence="1">Belongs to the leucine-binding protein family.</text>
</comment>
<evidence type="ECO:0000256" key="1">
    <source>
        <dbReference type="ARBA" id="ARBA00010062"/>
    </source>
</evidence>
<feature type="region of interest" description="Disordered" evidence="3">
    <location>
        <begin position="47"/>
        <end position="67"/>
    </location>
</feature>
<dbReference type="InterPro" id="IPR051010">
    <property type="entry name" value="BCAA_transport"/>
</dbReference>
<dbReference type="InterPro" id="IPR028082">
    <property type="entry name" value="Peripla_BP_I"/>
</dbReference>
<evidence type="ECO:0000256" key="3">
    <source>
        <dbReference type="SAM" id="MobiDB-lite"/>
    </source>
</evidence>
<name>A0A931N6G4_9NOCA</name>
<dbReference type="Proteomes" id="UP000655751">
    <property type="component" value="Unassembled WGS sequence"/>
</dbReference>
<accession>A0A931N6G4</accession>
<dbReference type="PANTHER" id="PTHR30483:SF6">
    <property type="entry name" value="PERIPLASMIC BINDING PROTEIN OF ABC TRANSPORTER FOR NATURAL AMINO ACIDS"/>
    <property type="match status" value="1"/>
</dbReference>
<dbReference type="Gene3D" id="3.40.50.2300">
    <property type="match status" value="2"/>
</dbReference>
<keyword evidence="2" id="KW-0732">Signal</keyword>
<dbReference type="PANTHER" id="PTHR30483">
    <property type="entry name" value="LEUCINE-SPECIFIC-BINDING PROTEIN"/>
    <property type="match status" value="1"/>
</dbReference>
<proteinExistence type="inferred from homology"/>
<organism evidence="5 6">
    <name type="scientific">Nocardia bovistercoris</name>
    <dbReference type="NCBI Taxonomy" id="2785916"/>
    <lineage>
        <taxon>Bacteria</taxon>
        <taxon>Bacillati</taxon>
        <taxon>Actinomycetota</taxon>
        <taxon>Actinomycetes</taxon>
        <taxon>Mycobacteriales</taxon>
        <taxon>Nocardiaceae</taxon>
        <taxon>Nocardia</taxon>
    </lineage>
</organism>
<keyword evidence="6" id="KW-1185">Reference proteome</keyword>
<evidence type="ECO:0000313" key="6">
    <source>
        <dbReference type="Proteomes" id="UP000655751"/>
    </source>
</evidence>
<dbReference type="SUPFAM" id="SSF53822">
    <property type="entry name" value="Periplasmic binding protein-like I"/>
    <property type="match status" value="1"/>
</dbReference>
<evidence type="ECO:0000313" key="5">
    <source>
        <dbReference type="EMBL" id="MBH0780727.1"/>
    </source>
</evidence>
<comment type="caution">
    <text evidence="5">The sequence shown here is derived from an EMBL/GenBank/DDBJ whole genome shotgun (WGS) entry which is preliminary data.</text>
</comment>
<evidence type="ECO:0000259" key="4">
    <source>
        <dbReference type="Pfam" id="PF13458"/>
    </source>
</evidence>
<gene>
    <name evidence="5" type="ORF">IT779_31105</name>
</gene>
<reference evidence="5" key="1">
    <citation type="submission" date="2020-11" db="EMBL/GenBank/DDBJ databases">
        <title>Nocardia NEAU-351.nov., a novel actinomycete isolated from the cow dung.</title>
        <authorList>
            <person name="Zhang X."/>
        </authorList>
    </citation>
    <scope>NUCLEOTIDE SEQUENCE</scope>
    <source>
        <strain evidence="5">NEAU-351</strain>
    </source>
</reference>
<dbReference type="InterPro" id="IPR028081">
    <property type="entry name" value="Leu-bd"/>
</dbReference>
<feature type="domain" description="Leucine-binding protein" evidence="4">
    <location>
        <begin position="225"/>
        <end position="437"/>
    </location>
</feature>